<feature type="transmembrane region" description="Helical" evidence="1">
    <location>
        <begin position="67"/>
        <end position="86"/>
    </location>
</feature>
<evidence type="ECO:0000256" key="1">
    <source>
        <dbReference type="SAM" id="Phobius"/>
    </source>
</evidence>
<dbReference type="Proteomes" id="UP000061809">
    <property type="component" value="Chromosome"/>
</dbReference>
<sequence length="147" mass="16639">MDTFIFKYTETLARIILTGNRLGRVTGNKTVNVFITLVICLGSQLVFIAAVPVYIHAKLYHPLPKSIIYLIIAICAIISFCIVGIISKKGVIKHLIEEARALSDEEHRIRRKSLMLRFIFAYALFPGYCMLATILFDVLSKYCTNSH</sequence>
<dbReference type="EMBL" id="CP012801">
    <property type="protein sequence ID" value="ALJ60341.1"/>
    <property type="molecule type" value="Genomic_DNA"/>
</dbReference>
<feature type="transmembrane region" description="Helical" evidence="1">
    <location>
        <begin position="31"/>
        <end position="55"/>
    </location>
</feature>
<keyword evidence="1" id="KW-0812">Transmembrane</keyword>
<accession>A0A0P0G8G9</accession>
<evidence type="ECO:0000313" key="2">
    <source>
        <dbReference type="EMBL" id="ALJ60341.1"/>
    </source>
</evidence>
<protein>
    <submittedName>
        <fullName evidence="2">Uncharacterized protein</fullName>
    </submittedName>
</protein>
<organism evidence="2 3">
    <name type="scientific">Bacteroides cellulosilyticus</name>
    <dbReference type="NCBI Taxonomy" id="246787"/>
    <lineage>
        <taxon>Bacteria</taxon>
        <taxon>Pseudomonadati</taxon>
        <taxon>Bacteroidota</taxon>
        <taxon>Bacteroidia</taxon>
        <taxon>Bacteroidales</taxon>
        <taxon>Bacteroidaceae</taxon>
        <taxon>Bacteroides</taxon>
    </lineage>
</organism>
<dbReference type="RefSeq" id="WP_029426501.1">
    <property type="nucleotide sequence ID" value="NZ_CP012801.1"/>
</dbReference>
<dbReference type="KEGG" id="bcel:BcellWH2_03104"/>
<feature type="transmembrane region" description="Helical" evidence="1">
    <location>
        <begin position="114"/>
        <end position="136"/>
    </location>
</feature>
<reference evidence="2 3" key="1">
    <citation type="journal article" date="2015" name="Science">
        <title>Genetic determinants of in vivo fitness and diet responsiveness in multiple human gut Bacteroides.</title>
        <authorList>
            <person name="Wu M."/>
            <person name="McNulty N.P."/>
            <person name="Rodionov D.A."/>
            <person name="Khoroshkin M.S."/>
            <person name="Griffin N.W."/>
            <person name="Cheng J."/>
            <person name="Latreille P."/>
            <person name="Kerstetter R.A."/>
            <person name="Terrapon N."/>
            <person name="Henrissat B."/>
            <person name="Osterman A.L."/>
            <person name="Gordon J.I."/>
        </authorList>
    </citation>
    <scope>NUCLEOTIDE SEQUENCE [LARGE SCALE GENOMIC DNA]</scope>
    <source>
        <strain evidence="2 3">WH2</strain>
    </source>
</reference>
<gene>
    <name evidence="2" type="ORF">BcellWH2_03104</name>
</gene>
<dbReference type="AlphaFoldDB" id="A0A0P0G8G9"/>
<name>A0A0P0G8G9_9BACE</name>
<evidence type="ECO:0000313" key="3">
    <source>
        <dbReference type="Proteomes" id="UP000061809"/>
    </source>
</evidence>
<dbReference type="PATRIC" id="fig|246787.4.peg.3211"/>
<keyword evidence="1" id="KW-0472">Membrane</keyword>
<keyword evidence="1" id="KW-1133">Transmembrane helix</keyword>
<proteinExistence type="predicted"/>